<evidence type="ECO:0000256" key="4">
    <source>
        <dbReference type="ARBA" id="ARBA00038402"/>
    </source>
</evidence>
<dbReference type="Proteomes" id="UP000007266">
    <property type="component" value="Linkage group 7"/>
</dbReference>
<dbReference type="PANTHER" id="PTHR14742:SF0">
    <property type="entry name" value="RIBONUCLEASE P PROTEIN SUBUNIT P21"/>
    <property type="match status" value="1"/>
</dbReference>
<keyword evidence="6" id="KW-1185">Reference proteome</keyword>
<proteinExistence type="inferred from homology"/>
<dbReference type="Gene3D" id="6.20.50.20">
    <property type="match status" value="1"/>
</dbReference>
<dbReference type="InterPro" id="IPR007175">
    <property type="entry name" value="Rpr2/Snm1/Rpp21"/>
</dbReference>
<keyword evidence="3" id="KW-0862">Zinc</keyword>
<organism evidence="5 6">
    <name type="scientific">Tribolium castaneum</name>
    <name type="common">Red flour beetle</name>
    <dbReference type="NCBI Taxonomy" id="7070"/>
    <lineage>
        <taxon>Eukaryota</taxon>
        <taxon>Metazoa</taxon>
        <taxon>Ecdysozoa</taxon>
        <taxon>Arthropoda</taxon>
        <taxon>Hexapoda</taxon>
        <taxon>Insecta</taxon>
        <taxon>Pterygota</taxon>
        <taxon>Neoptera</taxon>
        <taxon>Endopterygota</taxon>
        <taxon>Coleoptera</taxon>
        <taxon>Polyphaga</taxon>
        <taxon>Cucujiformia</taxon>
        <taxon>Tenebrionidae</taxon>
        <taxon>Tenebrionidae incertae sedis</taxon>
        <taxon>Tribolium</taxon>
    </lineage>
</organism>
<keyword evidence="1" id="KW-0819">tRNA processing</keyword>
<gene>
    <name evidence="5" type="primary">AUGUSTUS-3.0.2_33841</name>
    <name evidence="5" type="ORF">TcasGA2_TC033841</name>
</gene>
<name>A0A139WF24_TRICA</name>
<dbReference type="OMA" id="DPKHLLW"/>
<dbReference type="STRING" id="7070.A0A139WF24"/>
<dbReference type="Pfam" id="PF04032">
    <property type="entry name" value="Rpr2"/>
    <property type="match status" value="1"/>
</dbReference>
<evidence type="ECO:0000313" key="5">
    <source>
        <dbReference type="EMBL" id="KYB26522.1"/>
    </source>
</evidence>
<dbReference type="AlphaFoldDB" id="A0A139WF24"/>
<reference evidence="5 6" key="2">
    <citation type="journal article" date="2010" name="Nucleic Acids Res.">
        <title>BeetleBase in 2010: revisions to provide comprehensive genomic information for Tribolium castaneum.</title>
        <authorList>
            <person name="Kim H.S."/>
            <person name="Murphy T."/>
            <person name="Xia J."/>
            <person name="Caragea D."/>
            <person name="Park Y."/>
            <person name="Beeman R.W."/>
            <person name="Lorenzen M.D."/>
            <person name="Butcher S."/>
            <person name="Manak J.R."/>
            <person name="Brown S.J."/>
        </authorList>
    </citation>
    <scope>GENOME REANNOTATION</scope>
    <source>
        <strain evidence="5 6">Georgia GA2</strain>
    </source>
</reference>
<dbReference type="OrthoDB" id="128536at2759"/>
<dbReference type="EMBL" id="KQ971354">
    <property type="protein sequence ID" value="KYB26522.1"/>
    <property type="molecule type" value="Genomic_DNA"/>
</dbReference>
<accession>A0A139WF24</accession>
<dbReference type="InParanoid" id="A0A139WF24"/>
<comment type="similarity">
    <text evidence="4">Belongs to the eukaryotic/archaeal RNase P protein component 4 family.</text>
</comment>
<dbReference type="GO" id="GO:0046872">
    <property type="term" value="F:metal ion binding"/>
    <property type="evidence" value="ECO:0007669"/>
    <property type="project" value="UniProtKB-KW"/>
</dbReference>
<evidence type="ECO:0000313" key="6">
    <source>
        <dbReference type="Proteomes" id="UP000007266"/>
    </source>
</evidence>
<keyword evidence="2" id="KW-0479">Metal-binding</keyword>
<dbReference type="GO" id="GO:0008033">
    <property type="term" value="P:tRNA processing"/>
    <property type="evidence" value="ECO:0000318"/>
    <property type="project" value="GO_Central"/>
</dbReference>
<reference evidence="5 6" key="1">
    <citation type="journal article" date="2008" name="Nature">
        <title>The genome of the model beetle and pest Tribolium castaneum.</title>
        <authorList>
            <consortium name="Tribolium Genome Sequencing Consortium"/>
            <person name="Richards S."/>
            <person name="Gibbs R.A."/>
            <person name="Weinstock G.M."/>
            <person name="Brown S.J."/>
            <person name="Denell R."/>
            <person name="Beeman R.W."/>
            <person name="Gibbs R."/>
            <person name="Beeman R.W."/>
            <person name="Brown S.J."/>
            <person name="Bucher G."/>
            <person name="Friedrich M."/>
            <person name="Grimmelikhuijzen C.J."/>
            <person name="Klingler M."/>
            <person name="Lorenzen M."/>
            <person name="Richards S."/>
            <person name="Roth S."/>
            <person name="Schroder R."/>
            <person name="Tautz D."/>
            <person name="Zdobnov E.M."/>
            <person name="Muzny D."/>
            <person name="Gibbs R.A."/>
            <person name="Weinstock G.M."/>
            <person name="Attaway T."/>
            <person name="Bell S."/>
            <person name="Buhay C.J."/>
            <person name="Chandrabose M.N."/>
            <person name="Chavez D."/>
            <person name="Clerk-Blankenburg K.P."/>
            <person name="Cree A."/>
            <person name="Dao M."/>
            <person name="Davis C."/>
            <person name="Chacko J."/>
            <person name="Dinh H."/>
            <person name="Dugan-Rocha S."/>
            <person name="Fowler G."/>
            <person name="Garner T.T."/>
            <person name="Garnes J."/>
            <person name="Gnirke A."/>
            <person name="Hawes A."/>
            <person name="Hernandez J."/>
            <person name="Hines S."/>
            <person name="Holder M."/>
            <person name="Hume J."/>
            <person name="Jhangiani S.N."/>
            <person name="Joshi V."/>
            <person name="Khan Z.M."/>
            <person name="Jackson L."/>
            <person name="Kovar C."/>
            <person name="Kowis A."/>
            <person name="Lee S."/>
            <person name="Lewis L.R."/>
            <person name="Margolis J."/>
            <person name="Morgan M."/>
            <person name="Nazareth L.V."/>
            <person name="Nguyen N."/>
            <person name="Okwuonu G."/>
            <person name="Parker D."/>
            <person name="Richards S."/>
            <person name="Ruiz S.J."/>
            <person name="Santibanez J."/>
            <person name="Savard J."/>
            <person name="Scherer S.E."/>
            <person name="Schneider B."/>
            <person name="Sodergren E."/>
            <person name="Tautz D."/>
            <person name="Vattahil S."/>
            <person name="Villasana D."/>
            <person name="White C.S."/>
            <person name="Wright R."/>
            <person name="Park Y."/>
            <person name="Beeman R.W."/>
            <person name="Lord J."/>
            <person name="Oppert B."/>
            <person name="Lorenzen M."/>
            <person name="Brown S."/>
            <person name="Wang L."/>
            <person name="Savard J."/>
            <person name="Tautz D."/>
            <person name="Richards S."/>
            <person name="Weinstock G."/>
            <person name="Gibbs R.A."/>
            <person name="Liu Y."/>
            <person name="Worley K."/>
            <person name="Weinstock G."/>
            <person name="Elsik C.G."/>
            <person name="Reese J.T."/>
            <person name="Elhaik E."/>
            <person name="Landan G."/>
            <person name="Graur D."/>
            <person name="Arensburger P."/>
            <person name="Atkinson P."/>
            <person name="Beeman R.W."/>
            <person name="Beidler J."/>
            <person name="Brown S.J."/>
            <person name="Demuth J.P."/>
            <person name="Drury D.W."/>
            <person name="Du Y.Z."/>
            <person name="Fujiwara H."/>
            <person name="Lorenzen M."/>
            <person name="Maselli V."/>
            <person name="Osanai M."/>
            <person name="Park Y."/>
            <person name="Robertson H.M."/>
            <person name="Tu Z."/>
            <person name="Wang J.J."/>
            <person name="Wang S."/>
            <person name="Richards S."/>
            <person name="Song H."/>
            <person name="Zhang L."/>
            <person name="Sodergren E."/>
            <person name="Werner D."/>
            <person name="Stanke M."/>
            <person name="Morgenstern B."/>
            <person name="Solovyev V."/>
            <person name="Kosarev P."/>
            <person name="Brown G."/>
            <person name="Chen H.C."/>
            <person name="Ermolaeva O."/>
            <person name="Hlavina W."/>
            <person name="Kapustin Y."/>
            <person name="Kiryutin B."/>
            <person name="Kitts P."/>
            <person name="Maglott D."/>
            <person name="Pruitt K."/>
            <person name="Sapojnikov V."/>
            <person name="Souvorov A."/>
            <person name="Mackey A.J."/>
            <person name="Waterhouse R.M."/>
            <person name="Wyder S."/>
            <person name="Zdobnov E.M."/>
            <person name="Zdobnov E.M."/>
            <person name="Wyder S."/>
            <person name="Kriventseva E.V."/>
            <person name="Kadowaki T."/>
            <person name="Bork P."/>
            <person name="Aranda M."/>
            <person name="Bao R."/>
            <person name="Beermann A."/>
            <person name="Berns N."/>
            <person name="Bolognesi R."/>
            <person name="Bonneton F."/>
            <person name="Bopp D."/>
            <person name="Brown S.J."/>
            <person name="Bucher G."/>
            <person name="Butts T."/>
            <person name="Chaumot A."/>
            <person name="Denell R.E."/>
            <person name="Ferrier D.E."/>
            <person name="Friedrich M."/>
            <person name="Gordon C.M."/>
            <person name="Jindra M."/>
            <person name="Klingler M."/>
            <person name="Lan Q."/>
            <person name="Lattorff H.M."/>
            <person name="Laudet V."/>
            <person name="von Levetsow C."/>
            <person name="Liu Z."/>
            <person name="Lutz R."/>
            <person name="Lynch J.A."/>
            <person name="da Fonseca R.N."/>
            <person name="Posnien N."/>
            <person name="Reuter R."/>
            <person name="Roth S."/>
            <person name="Savard J."/>
            <person name="Schinko J.B."/>
            <person name="Schmitt C."/>
            <person name="Schoppmeier M."/>
            <person name="Schroder R."/>
            <person name="Shippy T.D."/>
            <person name="Simonnet F."/>
            <person name="Marques-Souza H."/>
            <person name="Tautz D."/>
            <person name="Tomoyasu Y."/>
            <person name="Trauner J."/>
            <person name="Van der Zee M."/>
            <person name="Vervoort M."/>
            <person name="Wittkopp N."/>
            <person name="Wimmer E.A."/>
            <person name="Yang X."/>
            <person name="Jones A.K."/>
            <person name="Sattelle D.B."/>
            <person name="Ebert P.R."/>
            <person name="Nelson D."/>
            <person name="Scott J.G."/>
            <person name="Beeman R.W."/>
            <person name="Muthukrishnan S."/>
            <person name="Kramer K.J."/>
            <person name="Arakane Y."/>
            <person name="Beeman R.W."/>
            <person name="Zhu Q."/>
            <person name="Hogenkamp D."/>
            <person name="Dixit R."/>
            <person name="Oppert B."/>
            <person name="Jiang H."/>
            <person name="Zou Z."/>
            <person name="Marshall J."/>
            <person name="Elpidina E."/>
            <person name="Vinokurov K."/>
            <person name="Oppert C."/>
            <person name="Zou Z."/>
            <person name="Evans J."/>
            <person name="Lu Z."/>
            <person name="Zhao P."/>
            <person name="Sumathipala N."/>
            <person name="Altincicek B."/>
            <person name="Vilcinskas A."/>
            <person name="Williams M."/>
            <person name="Hultmark D."/>
            <person name="Hetru C."/>
            <person name="Jiang H."/>
            <person name="Grimmelikhuijzen C.J."/>
            <person name="Hauser F."/>
            <person name="Cazzamali G."/>
            <person name="Williamson M."/>
            <person name="Park Y."/>
            <person name="Li B."/>
            <person name="Tanaka Y."/>
            <person name="Predel R."/>
            <person name="Neupert S."/>
            <person name="Schachtner J."/>
            <person name="Verleyen P."/>
            <person name="Raible F."/>
            <person name="Bork P."/>
            <person name="Friedrich M."/>
            <person name="Walden K.K."/>
            <person name="Robertson H.M."/>
            <person name="Angeli S."/>
            <person name="Foret S."/>
            <person name="Bucher G."/>
            <person name="Schuetz S."/>
            <person name="Maleszka R."/>
            <person name="Wimmer E.A."/>
            <person name="Beeman R.W."/>
            <person name="Lorenzen M."/>
            <person name="Tomoyasu Y."/>
            <person name="Miller S.C."/>
            <person name="Grossmann D."/>
            <person name="Bucher G."/>
        </authorList>
    </citation>
    <scope>NUCLEOTIDE SEQUENCE [LARGE SCALE GENOMIC DNA]</scope>
    <source>
        <strain evidence="5 6">Georgia GA2</strain>
    </source>
</reference>
<dbReference type="KEGG" id="tca:103313857"/>
<dbReference type="PANTHER" id="PTHR14742">
    <property type="entry name" value="RIBONUCLEASE P SUBUNIT P21"/>
    <property type="match status" value="1"/>
</dbReference>
<dbReference type="GO" id="GO:0005655">
    <property type="term" value="C:nucleolar ribonuclease P complex"/>
    <property type="evidence" value="ECO:0000318"/>
    <property type="project" value="GO_Central"/>
</dbReference>
<sequence>MESTNNSTKIKKCAGKDNLQRLNYLYQACNAIATENETNHLASVMYSNLAVAISKKAVQRMDIEVKRTICKGCRSLLLAGITCKVRIKKKRSIWTCTKCHTAKVFPVQCPDYVPWNLQEESVVETLQYK</sequence>
<evidence type="ECO:0000256" key="2">
    <source>
        <dbReference type="ARBA" id="ARBA00022723"/>
    </source>
</evidence>
<protein>
    <submittedName>
        <fullName evidence="5">Ribonuclease P protein subunit p21-like Protein</fullName>
    </submittedName>
</protein>
<evidence type="ECO:0000256" key="3">
    <source>
        <dbReference type="ARBA" id="ARBA00022833"/>
    </source>
</evidence>
<evidence type="ECO:0000256" key="1">
    <source>
        <dbReference type="ARBA" id="ARBA00022694"/>
    </source>
</evidence>